<dbReference type="Proteomes" id="UP000317243">
    <property type="component" value="Unassembled WGS sequence"/>
</dbReference>
<dbReference type="EMBL" id="SIHI01000105">
    <property type="protein sequence ID" value="TWT30521.1"/>
    <property type="molecule type" value="Genomic_DNA"/>
</dbReference>
<comment type="caution">
    <text evidence="1">The sequence shown here is derived from an EMBL/GenBank/DDBJ whole genome shotgun (WGS) entry which is preliminary data.</text>
</comment>
<accession>A0A5C5UVZ4</accession>
<proteinExistence type="predicted"/>
<name>A0A5C5UVZ4_9PLAN</name>
<sequence>MRTRNISLLGLLAIVTCFAIGISHVITSIRLARANAELTSLRQRLELIDVDDTDQIAARRLPTSEQFLNRWVVRLPDPKEKRLYANWGTAPLTELCNLNAAGLRTFGLAPNPDTHETFVQMRFVLNPNDPNWGSVVIEIDGKISHITVNPEIVSLLMGETPAKTISVSDSPTIRSSTSPLTLYSVESTSGDGAALCLWIDGVEPQDGG</sequence>
<evidence type="ECO:0000313" key="2">
    <source>
        <dbReference type="Proteomes" id="UP000317243"/>
    </source>
</evidence>
<protein>
    <submittedName>
        <fullName evidence="1">Uncharacterized protein</fullName>
    </submittedName>
</protein>
<dbReference type="RefSeq" id="WP_146512670.1">
    <property type="nucleotide sequence ID" value="NZ_SIHI01000105.1"/>
</dbReference>
<evidence type="ECO:0000313" key="1">
    <source>
        <dbReference type="EMBL" id="TWT30521.1"/>
    </source>
</evidence>
<dbReference type="OrthoDB" id="9873742at2"/>
<reference evidence="1 2" key="1">
    <citation type="submission" date="2019-02" db="EMBL/GenBank/DDBJ databases">
        <title>Deep-cultivation of Planctomycetes and their phenomic and genomic characterization uncovers novel biology.</title>
        <authorList>
            <person name="Wiegand S."/>
            <person name="Jogler M."/>
            <person name="Boedeker C."/>
            <person name="Pinto D."/>
            <person name="Vollmers J."/>
            <person name="Rivas-Marin E."/>
            <person name="Kohn T."/>
            <person name="Peeters S.H."/>
            <person name="Heuer A."/>
            <person name="Rast P."/>
            <person name="Oberbeckmann S."/>
            <person name="Bunk B."/>
            <person name="Jeske O."/>
            <person name="Meyerdierks A."/>
            <person name="Storesund J.E."/>
            <person name="Kallscheuer N."/>
            <person name="Luecker S."/>
            <person name="Lage O.M."/>
            <person name="Pohl T."/>
            <person name="Merkel B.J."/>
            <person name="Hornburger P."/>
            <person name="Mueller R.-W."/>
            <person name="Bruemmer F."/>
            <person name="Labrenz M."/>
            <person name="Spormann A.M."/>
            <person name="Op Den Camp H."/>
            <person name="Overmann J."/>
            <person name="Amann R."/>
            <person name="Jetten M.S.M."/>
            <person name="Mascher T."/>
            <person name="Medema M.H."/>
            <person name="Devos D.P."/>
            <person name="Kaster A.-K."/>
            <person name="Ovreas L."/>
            <person name="Rohde M."/>
            <person name="Galperin M.Y."/>
            <person name="Jogler C."/>
        </authorList>
    </citation>
    <scope>NUCLEOTIDE SEQUENCE [LARGE SCALE GENOMIC DNA]</scope>
    <source>
        <strain evidence="1 2">KOR42</strain>
    </source>
</reference>
<dbReference type="AlphaFoldDB" id="A0A5C5UVZ4"/>
<organism evidence="1 2">
    <name type="scientific">Thalassoglobus neptunius</name>
    <dbReference type="NCBI Taxonomy" id="1938619"/>
    <lineage>
        <taxon>Bacteria</taxon>
        <taxon>Pseudomonadati</taxon>
        <taxon>Planctomycetota</taxon>
        <taxon>Planctomycetia</taxon>
        <taxon>Planctomycetales</taxon>
        <taxon>Planctomycetaceae</taxon>
        <taxon>Thalassoglobus</taxon>
    </lineage>
</organism>
<gene>
    <name evidence="1" type="ORF">KOR42_54600</name>
</gene>
<keyword evidence="2" id="KW-1185">Reference proteome</keyword>